<proteinExistence type="predicted"/>
<dbReference type="NCBIfam" id="NF038196">
    <property type="entry name" value="ferrodoxin_EFR1"/>
    <property type="match status" value="1"/>
</dbReference>
<dbReference type="InterPro" id="IPR029039">
    <property type="entry name" value="Flavoprotein-like_sf"/>
</dbReference>
<evidence type="ECO:0000313" key="8">
    <source>
        <dbReference type="Proteomes" id="UP000033033"/>
    </source>
</evidence>
<dbReference type="InterPro" id="IPR050157">
    <property type="entry name" value="PSI_iron-sulfur_center"/>
</dbReference>
<dbReference type="InterPro" id="IPR047964">
    <property type="entry name" value="EFR1-like"/>
</dbReference>
<dbReference type="PATRIC" id="fig|1434108.4.peg.2536"/>
<dbReference type="PROSITE" id="PS51379">
    <property type="entry name" value="4FE4S_FER_2"/>
    <property type="match status" value="2"/>
</dbReference>
<evidence type="ECO:0000313" key="7">
    <source>
        <dbReference type="EMBL" id="AKB54988.1"/>
    </source>
</evidence>
<dbReference type="SUPFAM" id="SSF54862">
    <property type="entry name" value="4Fe-4S ferredoxins"/>
    <property type="match status" value="1"/>
</dbReference>
<dbReference type="PANTHER" id="PTHR24960:SF80">
    <property type="entry name" value="FERREDOXIN"/>
    <property type="match status" value="1"/>
</dbReference>
<feature type="domain" description="4Fe-4S ferredoxin-type" evidence="6">
    <location>
        <begin position="214"/>
        <end position="243"/>
    </location>
</feature>
<keyword evidence="4" id="KW-0411">Iron-sulfur</keyword>
<dbReference type="GO" id="GO:0051539">
    <property type="term" value="F:4 iron, 4 sulfur cluster binding"/>
    <property type="evidence" value="ECO:0007669"/>
    <property type="project" value="UniProtKB-KW"/>
</dbReference>
<keyword evidence="2" id="KW-0479">Metal-binding</keyword>
<evidence type="ECO:0000256" key="1">
    <source>
        <dbReference type="ARBA" id="ARBA00022485"/>
    </source>
</evidence>
<dbReference type="Gene3D" id="3.40.50.360">
    <property type="match status" value="1"/>
</dbReference>
<dbReference type="RefSeq" id="WP_048117074.1">
    <property type="nucleotide sequence ID" value="NZ_CP009528.1"/>
</dbReference>
<dbReference type="Gene3D" id="3.30.70.20">
    <property type="match status" value="1"/>
</dbReference>
<accession>A0A0E3QW21</accession>
<gene>
    <name evidence="7" type="ORF">MSBRM_1990</name>
</gene>
<dbReference type="PANTHER" id="PTHR24960">
    <property type="entry name" value="PHOTOSYSTEM I IRON-SULFUR CENTER-RELATED"/>
    <property type="match status" value="1"/>
</dbReference>
<evidence type="ECO:0000256" key="3">
    <source>
        <dbReference type="ARBA" id="ARBA00023004"/>
    </source>
</evidence>
<dbReference type="InterPro" id="IPR008254">
    <property type="entry name" value="Flavodoxin/NO_synth"/>
</dbReference>
<evidence type="ECO:0000259" key="6">
    <source>
        <dbReference type="PROSITE" id="PS51379"/>
    </source>
</evidence>
<reference evidence="7 8" key="1">
    <citation type="submission" date="2014-07" db="EMBL/GenBank/DDBJ databases">
        <title>Methanogenic archaea and the global carbon cycle.</title>
        <authorList>
            <person name="Henriksen J.R."/>
            <person name="Luke J."/>
            <person name="Reinhart S."/>
            <person name="Benedict M.N."/>
            <person name="Youngblut N.D."/>
            <person name="Metcalf M.E."/>
            <person name="Whitaker R.J."/>
            <person name="Metcalf W.W."/>
        </authorList>
    </citation>
    <scope>NUCLEOTIDE SEQUENCE [LARGE SCALE GENOMIC DNA]</scope>
    <source>
        <strain evidence="7 8">MS</strain>
    </source>
</reference>
<feature type="domain" description="4Fe-4S ferredoxin-type" evidence="6">
    <location>
        <begin position="186"/>
        <end position="213"/>
    </location>
</feature>
<dbReference type="HOGENOM" id="CLU_069541_0_0_2"/>
<keyword evidence="3" id="KW-0408">Iron</keyword>
<dbReference type="GO" id="GO:0046872">
    <property type="term" value="F:metal ion binding"/>
    <property type="evidence" value="ECO:0007669"/>
    <property type="project" value="UniProtKB-KW"/>
</dbReference>
<dbReference type="GO" id="GO:0010181">
    <property type="term" value="F:FMN binding"/>
    <property type="evidence" value="ECO:0007669"/>
    <property type="project" value="InterPro"/>
</dbReference>
<feature type="domain" description="Flavodoxin-like" evidence="5">
    <location>
        <begin position="6"/>
        <end position="154"/>
    </location>
</feature>
<dbReference type="Proteomes" id="UP000033033">
    <property type="component" value="Chromosome"/>
</dbReference>
<dbReference type="GeneID" id="24845251"/>
<dbReference type="EMBL" id="CP009528">
    <property type="protein sequence ID" value="AKB54988.1"/>
    <property type="molecule type" value="Genomic_DNA"/>
</dbReference>
<dbReference type="Pfam" id="PF13237">
    <property type="entry name" value="Fer4_10"/>
    <property type="match status" value="1"/>
</dbReference>
<evidence type="ECO:0000259" key="5">
    <source>
        <dbReference type="PROSITE" id="PS50902"/>
    </source>
</evidence>
<dbReference type="PROSITE" id="PS50902">
    <property type="entry name" value="FLAVODOXIN_LIKE"/>
    <property type="match status" value="1"/>
</dbReference>
<dbReference type="AlphaFoldDB" id="A0A0E3QW21"/>
<keyword evidence="1" id="KW-0004">4Fe-4S</keyword>
<dbReference type="KEGG" id="mby:MSBRM_1990"/>
<dbReference type="InterPro" id="IPR017900">
    <property type="entry name" value="4Fe4S_Fe_S_CS"/>
</dbReference>
<protein>
    <submittedName>
        <fullName evidence="7">Ferredoxin</fullName>
    </submittedName>
</protein>
<dbReference type="InterPro" id="IPR017896">
    <property type="entry name" value="4Fe4S_Fe-S-bd"/>
</dbReference>
<dbReference type="GO" id="GO:0016491">
    <property type="term" value="F:oxidoreductase activity"/>
    <property type="evidence" value="ECO:0007669"/>
    <property type="project" value="UniProtKB-ARBA"/>
</dbReference>
<keyword evidence="8" id="KW-1185">Reference proteome</keyword>
<organism evidence="7 8">
    <name type="scientific">Methanosarcina barkeri MS</name>
    <dbReference type="NCBI Taxonomy" id="1434108"/>
    <lineage>
        <taxon>Archaea</taxon>
        <taxon>Methanobacteriati</taxon>
        <taxon>Methanobacteriota</taxon>
        <taxon>Stenosarchaea group</taxon>
        <taxon>Methanomicrobia</taxon>
        <taxon>Methanosarcinales</taxon>
        <taxon>Methanosarcinaceae</taxon>
        <taxon>Methanosarcina</taxon>
    </lineage>
</organism>
<dbReference type="SUPFAM" id="SSF52218">
    <property type="entry name" value="Flavoproteins"/>
    <property type="match status" value="1"/>
</dbReference>
<evidence type="ECO:0000256" key="2">
    <source>
        <dbReference type="ARBA" id="ARBA00022723"/>
    </source>
</evidence>
<evidence type="ECO:0000256" key="4">
    <source>
        <dbReference type="ARBA" id="ARBA00023014"/>
    </source>
</evidence>
<dbReference type="PROSITE" id="PS00198">
    <property type="entry name" value="4FE4S_FER_1"/>
    <property type="match status" value="1"/>
</dbReference>
<name>A0A0E3QW21_METBA</name>
<sequence>MKMESAKLVYFSPTGTTKAVVKGIAHGINQGTVELIDITRPDARKQPLQISEDELLVVGVPVYMGRVPALLNEWLNTIQAHNTPTVCVVVYGNRAYEDALLELKNIVMKCGCIPIACAAYIGEHSFSNSETPTAEGRPDKDDLHHAELFGQKIREKLQSVSSISQVSDVHVPGNYPYGGVTKLWTVDFIAVSDECSQCGTCAEVCPVGAVDAENSRLIDIEKCITCCACIKNCPQSARSMKPGLVKDASVRLHTLHSQRKEPECFIE</sequence>